<protein>
    <submittedName>
        <fullName evidence="2">Uncharacterized protein</fullName>
    </submittedName>
</protein>
<sequence>MSDIVAQLEVLSRESGCLIDLSAILDLTVCPKIDIRTDKGHMVEQKDDYICVTPTNPEHDGGNDDDCQDECSEGGHNGGNQGGNKKGSQGLLDLDVGGKKDDKQALIDVDALTHSKRHYTHPHGGNRLLDVDVGGKKDKDQAAIDVDVATHDKRCDNHDDDHCSHGGDDGHGHDNDNGNGNGNGNDGLLDVDVGGEKDDKNAVIDIDALTNNGRKGGESQGLLDIDVGGKKDDKEALIDVDALTQSKRCHSCDEDNDGGNGGSDGGNKSGNQGLIDLDVGGDKDDDEALIDADILTNDGEGGNNGNNGDNDDEGNDGLLGGLLDVNVGGEKGDGDSLINADVLTNDGNGGLLGGLLDLNVGGEKGDGNSLINADVLTNKVKRCDSGHCYEVRKDEVCRKNHVALDLELLVVLELLTEKELEDYLKKCGEMEEDDSLNTDEDNVMVDPLLSLGVGEDDSLLNLDVGGEDGLLNLDLLGEDGLLNLNLRRRGNSGNERLLDVDVGGKKDADQADIDVDVLTHEKRQLLGKDGLLDLQVGGYADDDESTIDVDLLTKPRPSNGNGNGNGNNNGGQKPGHSHGHHLSHYQPMCGKAIKPKPGRDHTDSCHARDVNHCLAICHSRSALLTLEANVADIILICAAIQFDDHKSDSEDNCHFFSAPEHQPCEEDEMEDKDDCYTFVRN</sequence>
<feature type="compositionally biased region" description="Gly residues" evidence="1">
    <location>
        <begin position="75"/>
        <end position="85"/>
    </location>
</feature>
<feature type="compositionally biased region" description="Acidic residues" evidence="1">
    <location>
        <begin position="63"/>
        <end position="72"/>
    </location>
</feature>
<feature type="compositionally biased region" description="Gly residues" evidence="1">
    <location>
        <begin position="561"/>
        <end position="573"/>
    </location>
</feature>
<feature type="region of interest" description="Disordered" evidence="1">
    <location>
        <begin position="166"/>
        <end position="194"/>
    </location>
</feature>
<feature type="compositionally biased region" description="Low complexity" evidence="1">
    <location>
        <begin position="86"/>
        <end position="95"/>
    </location>
</feature>
<dbReference type="RefSeq" id="XP_051365489.1">
    <property type="nucleotide sequence ID" value="XM_051503132.1"/>
</dbReference>
<feature type="region of interest" description="Disordered" evidence="1">
    <location>
        <begin position="53"/>
        <end position="96"/>
    </location>
</feature>
<feature type="region of interest" description="Disordered" evidence="1">
    <location>
        <begin position="550"/>
        <end position="601"/>
    </location>
</feature>
<evidence type="ECO:0000313" key="3">
    <source>
        <dbReference type="Proteomes" id="UP001055219"/>
    </source>
</evidence>
<dbReference type="GeneID" id="75833156"/>
<feature type="region of interest" description="Disordered" evidence="1">
    <location>
        <begin position="249"/>
        <end position="282"/>
    </location>
</feature>
<dbReference type="EMBL" id="JAGIXG020000004">
    <property type="protein sequence ID" value="KAI6784633.1"/>
    <property type="molecule type" value="Genomic_DNA"/>
</dbReference>
<feature type="compositionally biased region" description="Low complexity" evidence="1">
    <location>
        <begin position="269"/>
        <end position="278"/>
    </location>
</feature>
<dbReference type="AlphaFoldDB" id="A0A9P9Y6S3"/>
<keyword evidence="3" id="KW-1185">Reference proteome</keyword>
<name>A0A9P9Y6S3_9HYPO</name>
<feature type="compositionally biased region" description="Basic and acidic residues" evidence="1">
    <location>
        <begin position="166"/>
        <end position="176"/>
    </location>
</feature>
<dbReference type="OrthoDB" id="5101229at2759"/>
<reference evidence="2" key="2">
    <citation type="submission" date="2022-07" db="EMBL/GenBank/DDBJ databases">
        <authorList>
            <person name="Goncalves M.F.M."/>
            <person name="Hilario S."/>
            <person name="Van De Peer Y."/>
            <person name="Esteves A.C."/>
            <person name="Alves A."/>
        </authorList>
    </citation>
    <scope>NUCLEOTIDE SEQUENCE</scope>
    <source>
        <strain evidence="2">MUM 19.33</strain>
    </source>
</reference>
<accession>A0A9P9Y6S3</accession>
<evidence type="ECO:0000256" key="1">
    <source>
        <dbReference type="SAM" id="MobiDB-lite"/>
    </source>
</evidence>
<reference evidence="2" key="1">
    <citation type="journal article" date="2021" name="J Fungi (Basel)">
        <title>Genomic and Metabolomic Analyses of the Marine Fungus Emericellopsis cladophorae: Insights into Saltwater Adaptability Mechanisms and Its Biosynthetic Potential.</title>
        <authorList>
            <person name="Goncalves M.F.M."/>
            <person name="Hilario S."/>
            <person name="Van de Peer Y."/>
            <person name="Esteves A.C."/>
            <person name="Alves A."/>
        </authorList>
    </citation>
    <scope>NUCLEOTIDE SEQUENCE</scope>
    <source>
        <strain evidence="2">MUM 19.33</strain>
    </source>
</reference>
<proteinExistence type="predicted"/>
<organism evidence="2 3">
    <name type="scientific">Emericellopsis cladophorae</name>
    <dbReference type="NCBI Taxonomy" id="2686198"/>
    <lineage>
        <taxon>Eukaryota</taxon>
        <taxon>Fungi</taxon>
        <taxon>Dikarya</taxon>
        <taxon>Ascomycota</taxon>
        <taxon>Pezizomycotina</taxon>
        <taxon>Sordariomycetes</taxon>
        <taxon>Hypocreomycetidae</taxon>
        <taxon>Hypocreales</taxon>
        <taxon>Bionectriaceae</taxon>
        <taxon>Emericellopsis</taxon>
    </lineage>
</organism>
<feature type="compositionally biased region" description="Gly residues" evidence="1">
    <location>
        <begin position="258"/>
        <end position="268"/>
    </location>
</feature>
<dbReference type="Proteomes" id="UP001055219">
    <property type="component" value="Unassembled WGS sequence"/>
</dbReference>
<feature type="region of interest" description="Disordered" evidence="1">
    <location>
        <begin position="294"/>
        <end position="320"/>
    </location>
</feature>
<evidence type="ECO:0000313" key="2">
    <source>
        <dbReference type="EMBL" id="KAI6784633.1"/>
    </source>
</evidence>
<comment type="caution">
    <text evidence="2">The sequence shown here is derived from an EMBL/GenBank/DDBJ whole genome shotgun (WGS) entry which is preliminary data.</text>
</comment>
<gene>
    <name evidence="2" type="ORF">J7T54_006678</name>
</gene>